<sequence length="549" mass="62731">MAAAGFEDGVIRVWDINSGQLSYILKDTVEDVEQIMSAINNENSIKERVTCLQIITPNLHSYYNTSELLSEQKTPAILFATYRNGYFREWDLTSGQITHTICTNQKGGISCLFVVDDPDEIRIFTGARDGSVKCWVRTIYDLDNEFNIIDLDCDESRKNAWKLLYTLSGELGNAITSVDAKVVKTKNGCFGITVIGAADGEVRLYDYLTGQIITTLSYGTFNKQKIAKENKKQIFQQQQKRKIKDYSLEQDSSDEDYEFWDETEDFVSHQDAITSIIIHPLMEEVCPCGDTKETSGFSIITSSLDEKVNFWQLTRSFINCKCMASQLDDYDGEDASERPQKVSQWDNATIKYLGHVEQPGGSETVLLKGNIIGVRRVKNSKVHTKRSHGAEGEWEVWTLDISDLHMLELTEKIENSENHDDFVDFEVKTIPLVSEIDIIMEEQRKSKDKRQGRENVGRLKGFVGRRNAVSIANKNYNQNHLHDHNEEDYAQGQVVDFRNPSQKRRVYPDNSQNDRKLTSFKEDDEMNEMLPFSYIRRVVKVGEDGIAVT</sequence>
<feature type="non-terminal residue" evidence="1">
    <location>
        <position position="549"/>
    </location>
</feature>
<comment type="caution">
    <text evidence="1">The sequence shown here is derived from an EMBL/GenBank/DDBJ whole genome shotgun (WGS) entry which is preliminary data.</text>
</comment>
<protein>
    <submittedName>
        <fullName evidence="1">3546_t:CDS:1</fullName>
    </submittedName>
</protein>
<proteinExistence type="predicted"/>
<accession>A0ACA9MX33</accession>
<gene>
    <name evidence="1" type="ORF">SCALOS_LOCUS7277</name>
</gene>
<dbReference type="EMBL" id="CAJVPM010015862">
    <property type="protein sequence ID" value="CAG8610626.1"/>
    <property type="molecule type" value="Genomic_DNA"/>
</dbReference>
<dbReference type="Proteomes" id="UP000789860">
    <property type="component" value="Unassembled WGS sequence"/>
</dbReference>
<evidence type="ECO:0000313" key="2">
    <source>
        <dbReference type="Proteomes" id="UP000789860"/>
    </source>
</evidence>
<organism evidence="1 2">
    <name type="scientific">Scutellospora calospora</name>
    <dbReference type="NCBI Taxonomy" id="85575"/>
    <lineage>
        <taxon>Eukaryota</taxon>
        <taxon>Fungi</taxon>
        <taxon>Fungi incertae sedis</taxon>
        <taxon>Mucoromycota</taxon>
        <taxon>Glomeromycotina</taxon>
        <taxon>Glomeromycetes</taxon>
        <taxon>Diversisporales</taxon>
        <taxon>Gigasporaceae</taxon>
        <taxon>Scutellospora</taxon>
    </lineage>
</organism>
<keyword evidence="2" id="KW-1185">Reference proteome</keyword>
<reference evidence="1" key="1">
    <citation type="submission" date="2021-06" db="EMBL/GenBank/DDBJ databases">
        <authorList>
            <person name="Kallberg Y."/>
            <person name="Tangrot J."/>
            <person name="Rosling A."/>
        </authorList>
    </citation>
    <scope>NUCLEOTIDE SEQUENCE</scope>
    <source>
        <strain evidence="1">AU212A</strain>
    </source>
</reference>
<name>A0ACA9MX33_9GLOM</name>
<evidence type="ECO:0000313" key="1">
    <source>
        <dbReference type="EMBL" id="CAG8610626.1"/>
    </source>
</evidence>